<keyword evidence="4 6" id="KW-0378">Hydrolase</keyword>
<dbReference type="NCBIfam" id="NF003270">
    <property type="entry name" value="PRK04247.1"/>
    <property type="match status" value="1"/>
</dbReference>
<evidence type="ECO:0000256" key="1">
    <source>
        <dbReference type="ARBA" id="ARBA00022490"/>
    </source>
</evidence>
<evidence type="ECO:0000256" key="2">
    <source>
        <dbReference type="ARBA" id="ARBA00022722"/>
    </source>
</evidence>
<dbReference type="CDD" id="cd22341">
    <property type="entry name" value="NucS-like"/>
    <property type="match status" value="1"/>
</dbReference>
<dbReference type="Pfam" id="PF21003">
    <property type="entry name" value="NucS_N"/>
    <property type="match status" value="1"/>
</dbReference>
<feature type="domain" description="Endonuclease NucS N-terminal PH-like" evidence="8">
    <location>
        <begin position="26"/>
        <end position="116"/>
    </location>
</feature>
<dbReference type="InterPro" id="IPR048301">
    <property type="entry name" value="NucS_C"/>
</dbReference>
<evidence type="ECO:0000256" key="4">
    <source>
        <dbReference type="ARBA" id="ARBA00022801"/>
    </source>
</evidence>
<evidence type="ECO:0000259" key="7">
    <source>
        <dbReference type="Pfam" id="PF01939"/>
    </source>
</evidence>
<proteinExistence type="inferred from homology"/>
<keyword evidence="2 6" id="KW-0540">Nuclease</keyword>
<dbReference type="GO" id="GO:0005737">
    <property type="term" value="C:cytoplasm"/>
    <property type="evidence" value="ECO:0007669"/>
    <property type="project" value="UniProtKB-SubCell"/>
</dbReference>
<protein>
    <recommendedName>
        <fullName evidence="6">Endonuclease NucS</fullName>
        <ecNumber evidence="6">3.1.-.-</ecNumber>
    </recommendedName>
</protein>
<keyword evidence="1 6" id="KW-0963">Cytoplasm</keyword>
<dbReference type="InterPro" id="IPR048302">
    <property type="entry name" value="NucS_N"/>
</dbReference>
<dbReference type="Gene3D" id="3.40.1350.10">
    <property type="match status" value="1"/>
</dbReference>
<dbReference type="Pfam" id="PF01939">
    <property type="entry name" value="NucS_C"/>
    <property type="match status" value="1"/>
</dbReference>
<feature type="domain" description="Endonuclease NucS C-terminal" evidence="7">
    <location>
        <begin position="132"/>
        <end position="242"/>
    </location>
</feature>
<comment type="caution">
    <text evidence="9">The sequence shown here is derived from an EMBL/GenBank/DDBJ whole genome shotgun (WGS) entry which is preliminary data.</text>
</comment>
<comment type="function">
    <text evidence="6">Cleaves both 3' and 5' ssDNA extremities of branched DNA structures.</text>
</comment>
<dbReference type="InterPro" id="IPR049173">
    <property type="entry name" value="NucS_N_sf"/>
</dbReference>
<evidence type="ECO:0000259" key="8">
    <source>
        <dbReference type="Pfam" id="PF21003"/>
    </source>
</evidence>
<comment type="subcellular location">
    <subcellularLocation>
        <location evidence="6">Cytoplasm</location>
    </subcellularLocation>
</comment>
<dbReference type="EMBL" id="DQVR01000097">
    <property type="protein sequence ID" value="HIQ24279.1"/>
    <property type="molecule type" value="Genomic_DNA"/>
</dbReference>
<evidence type="ECO:0000256" key="6">
    <source>
        <dbReference type="HAMAP-Rule" id="MF_00722"/>
    </source>
</evidence>
<evidence type="ECO:0000256" key="3">
    <source>
        <dbReference type="ARBA" id="ARBA00022759"/>
    </source>
</evidence>
<dbReference type="EC" id="3.1.-.-" evidence="6"/>
<dbReference type="InterPro" id="IPR002793">
    <property type="entry name" value="Endonuclease_NucS"/>
</dbReference>
<keyword evidence="5 6" id="KW-0238">DNA-binding</keyword>
<sequence>MTSVRYIVNPDLATGYDFINSAVVRRDLLVVAARCSVVYEGRGASRLGEGDRLIIVKPDGAVLVHRPSGYSPVNWQPDSHVITVERQDNLILFRSVRKRPREILEIIISKIYFAIAVHGLVDDAEFIEYLDEEEIADYLAHHPEVIEEGLRVVRRERPVESGYADIVAVDSEGRYVVIEVKRVTAGLEAVKQLHRYLENFRKVNPEAKVRGILAAPAITKDALSLLTSLGLEYRHIDVAKLYREAKREKRRGGAASLLEFIKR</sequence>
<name>A0A832ZU47_9CREN</name>
<organism evidence="9 10">
    <name type="scientific">Pyrodictium delaneyi</name>
    <dbReference type="NCBI Taxonomy" id="1273541"/>
    <lineage>
        <taxon>Archaea</taxon>
        <taxon>Thermoproteota</taxon>
        <taxon>Thermoprotei</taxon>
        <taxon>Desulfurococcales</taxon>
        <taxon>Pyrodictiaceae</taxon>
        <taxon>Pyrodictium</taxon>
    </lineage>
</organism>
<dbReference type="PANTHER" id="PTHR38814">
    <property type="entry name" value="ENDONUCLEASE NUCS"/>
    <property type="match status" value="1"/>
</dbReference>
<dbReference type="AlphaFoldDB" id="A0A832ZU47"/>
<keyword evidence="3 6" id="KW-0255">Endonuclease</keyword>
<evidence type="ECO:0000256" key="5">
    <source>
        <dbReference type="ARBA" id="ARBA00023125"/>
    </source>
</evidence>
<evidence type="ECO:0000313" key="10">
    <source>
        <dbReference type="Proteomes" id="UP000600071"/>
    </source>
</evidence>
<gene>
    <name evidence="6" type="primary">nucS</name>
    <name evidence="9" type="ORF">EYH50_04440</name>
</gene>
<dbReference type="GO" id="GO:0000014">
    <property type="term" value="F:single-stranded DNA endodeoxyribonuclease activity"/>
    <property type="evidence" value="ECO:0007669"/>
    <property type="project" value="UniProtKB-UniRule"/>
</dbReference>
<dbReference type="InterPro" id="IPR011856">
    <property type="entry name" value="tRNA_endonuc-like_dom_sf"/>
</dbReference>
<accession>A0A832ZU47</accession>
<comment type="similarity">
    <text evidence="6">Belongs to the NucS endonuclease family.</text>
</comment>
<dbReference type="HAMAP" id="MF_00722">
    <property type="entry name" value="NucS"/>
    <property type="match status" value="1"/>
</dbReference>
<evidence type="ECO:0000313" key="9">
    <source>
        <dbReference type="EMBL" id="HIQ24279.1"/>
    </source>
</evidence>
<dbReference type="Proteomes" id="UP000600071">
    <property type="component" value="Unassembled WGS sequence"/>
</dbReference>
<dbReference type="Gene3D" id="2.70.180.20">
    <property type="match status" value="1"/>
</dbReference>
<dbReference type="PANTHER" id="PTHR38814:SF1">
    <property type="entry name" value="ENDONUCLEASE NUCS"/>
    <property type="match status" value="1"/>
</dbReference>
<reference evidence="9" key="1">
    <citation type="journal article" date="2020" name="ISME J.">
        <title>Gammaproteobacteria mediating utilization of methyl-, sulfur- and petroleum organic compounds in deep ocean hydrothermal plumes.</title>
        <authorList>
            <person name="Zhou Z."/>
            <person name="Liu Y."/>
            <person name="Pan J."/>
            <person name="Cron B.R."/>
            <person name="Toner B.M."/>
            <person name="Anantharaman K."/>
            <person name="Breier J.A."/>
            <person name="Dick G.J."/>
            <person name="Li M."/>
        </authorList>
    </citation>
    <scope>NUCLEOTIDE SEQUENCE</scope>
    <source>
        <strain evidence="9">SZUA-1523</strain>
    </source>
</reference>
<dbReference type="GO" id="GO:0003677">
    <property type="term" value="F:DNA binding"/>
    <property type="evidence" value="ECO:0007669"/>
    <property type="project" value="UniProtKB-KW"/>
</dbReference>